<comment type="caution">
    <text evidence="1">The sequence shown here is derived from an EMBL/GenBank/DDBJ whole genome shotgun (WGS) entry which is preliminary data.</text>
</comment>
<dbReference type="Proteomes" id="UP000033423">
    <property type="component" value="Unassembled WGS sequence"/>
</dbReference>
<evidence type="ECO:0000313" key="2">
    <source>
        <dbReference type="Proteomes" id="UP000033423"/>
    </source>
</evidence>
<protein>
    <submittedName>
        <fullName evidence="1">Uncharacterized protein</fullName>
    </submittedName>
</protein>
<reference evidence="1 2" key="1">
    <citation type="submission" date="2015-02" db="EMBL/GenBank/DDBJ databases">
        <title>Single-cell genomics of uncultivated deep-branching MTB reveals a conserved set of magnetosome genes.</title>
        <authorList>
            <person name="Kolinko S."/>
            <person name="Richter M."/>
            <person name="Glockner F.O."/>
            <person name="Brachmann A."/>
            <person name="Schuler D."/>
        </authorList>
    </citation>
    <scope>NUCLEOTIDE SEQUENCE [LARGE SCALE GENOMIC DNA]</scope>
    <source>
        <strain evidence="1">TM-1</strain>
    </source>
</reference>
<dbReference type="AlphaFoldDB" id="A0A0F3H0L6"/>
<dbReference type="EMBL" id="LACI01000044">
    <property type="protein sequence ID" value="KJU87706.1"/>
    <property type="molecule type" value="Genomic_DNA"/>
</dbReference>
<proteinExistence type="predicted"/>
<name>A0A0F3H0L6_9BACT</name>
<gene>
    <name evidence="1" type="ORF">MBAV_000100</name>
</gene>
<sequence>MRLYVWLVGCSKFLLVGLSTCRWDVCLRGRFEFRRDNPCYKGLVLLVLWEYILWLYDKEQHKDYQYVNHHRYCYITFKHNF</sequence>
<keyword evidence="2" id="KW-1185">Reference proteome</keyword>
<organism evidence="1 2">
    <name type="scientific">Candidatus Magnetobacterium bavaricum</name>
    <dbReference type="NCBI Taxonomy" id="29290"/>
    <lineage>
        <taxon>Bacteria</taxon>
        <taxon>Pseudomonadati</taxon>
        <taxon>Nitrospirota</taxon>
        <taxon>Thermodesulfovibrionia</taxon>
        <taxon>Thermodesulfovibrionales</taxon>
        <taxon>Candidatus Magnetobacteriaceae</taxon>
        <taxon>Candidatus Magnetobacterium</taxon>
    </lineage>
</organism>
<accession>A0A0F3H0L6</accession>
<evidence type="ECO:0000313" key="1">
    <source>
        <dbReference type="EMBL" id="KJU87706.1"/>
    </source>
</evidence>